<evidence type="ECO:0000259" key="6">
    <source>
        <dbReference type="PROSITE" id="PS50066"/>
    </source>
</evidence>
<dbReference type="GO" id="GO:0005634">
    <property type="term" value="C:nucleus"/>
    <property type="evidence" value="ECO:0007669"/>
    <property type="project" value="UniProtKB-SubCell"/>
</dbReference>
<evidence type="ECO:0000256" key="1">
    <source>
        <dbReference type="ARBA" id="ARBA00004123"/>
    </source>
</evidence>
<keyword evidence="5" id="KW-0539">Nucleus</keyword>
<gene>
    <name evidence="7" type="ORF">Sjap_007121</name>
</gene>
<feature type="domain" description="MADS-box" evidence="6">
    <location>
        <begin position="1"/>
        <end position="31"/>
    </location>
</feature>
<dbReference type="SUPFAM" id="SSF55455">
    <property type="entry name" value="SRF-like"/>
    <property type="match status" value="1"/>
</dbReference>
<keyword evidence="4" id="KW-0804">Transcription</keyword>
<evidence type="ECO:0000256" key="5">
    <source>
        <dbReference type="ARBA" id="ARBA00023242"/>
    </source>
</evidence>
<name>A0AAP0JM49_9MAGN</name>
<accession>A0AAP0JM49</accession>
<evidence type="ECO:0000313" key="8">
    <source>
        <dbReference type="Proteomes" id="UP001417504"/>
    </source>
</evidence>
<sequence>MARKKVKLAWISNDSSRRATFKKRNKGLMKKRVMGRFAELPHKERTKRMLNQEGFLRHTSSKLKEQVKRQQRENREQDMTLLMYQCLGGDKALHQYLDSPKDLHCLGTSVDHIINQDYETMNLDVAMEALQSQSWFKSIINSQSSAHDPPHQINYNYNAGDDDLEPLLWGY</sequence>
<keyword evidence="3" id="KW-0238">DNA-binding</keyword>
<keyword evidence="2" id="KW-0805">Transcription regulation</keyword>
<evidence type="ECO:0000256" key="3">
    <source>
        <dbReference type="ARBA" id="ARBA00023125"/>
    </source>
</evidence>
<protein>
    <recommendedName>
        <fullName evidence="6">MADS-box domain-containing protein</fullName>
    </recommendedName>
</protein>
<comment type="subcellular location">
    <subcellularLocation>
        <location evidence="1">Nucleus</location>
    </subcellularLocation>
</comment>
<dbReference type="InterPro" id="IPR002100">
    <property type="entry name" value="TF_MADSbox"/>
</dbReference>
<keyword evidence="8" id="KW-1185">Reference proteome</keyword>
<dbReference type="InterPro" id="IPR036879">
    <property type="entry name" value="TF_MADSbox_sf"/>
</dbReference>
<dbReference type="PROSITE" id="PS50066">
    <property type="entry name" value="MADS_BOX_2"/>
    <property type="match status" value="1"/>
</dbReference>
<dbReference type="GO" id="GO:0003677">
    <property type="term" value="F:DNA binding"/>
    <property type="evidence" value="ECO:0007669"/>
    <property type="project" value="UniProtKB-KW"/>
</dbReference>
<evidence type="ECO:0000256" key="2">
    <source>
        <dbReference type="ARBA" id="ARBA00023015"/>
    </source>
</evidence>
<dbReference type="GO" id="GO:0046983">
    <property type="term" value="F:protein dimerization activity"/>
    <property type="evidence" value="ECO:0007669"/>
    <property type="project" value="InterPro"/>
</dbReference>
<dbReference type="AlphaFoldDB" id="A0AAP0JM49"/>
<evidence type="ECO:0000256" key="4">
    <source>
        <dbReference type="ARBA" id="ARBA00023163"/>
    </source>
</evidence>
<reference evidence="7 8" key="1">
    <citation type="submission" date="2024-01" db="EMBL/GenBank/DDBJ databases">
        <title>Genome assemblies of Stephania.</title>
        <authorList>
            <person name="Yang L."/>
        </authorList>
    </citation>
    <scope>NUCLEOTIDE SEQUENCE [LARGE SCALE GENOMIC DNA]</scope>
    <source>
        <strain evidence="7">QJT</strain>
        <tissue evidence="7">Leaf</tissue>
    </source>
</reference>
<dbReference type="Proteomes" id="UP001417504">
    <property type="component" value="Unassembled WGS sequence"/>
</dbReference>
<proteinExistence type="predicted"/>
<comment type="caution">
    <text evidence="7">The sequence shown here is derived from an EMBL/GenBank/DDBJ whole genome shotgun (WGS) entry which is preliminary data.</text>
</comment>
<evidence type="ECO:0000313" key="7">
    <source>
        <dbReference type="EMBL" id="KAK9136527.1"/>
    </source>
</evidence>
<organism evidence="7 8">
    <name type="scientific">Stephania japonica</name>
    <dbReference type="NCBI Taxonomy" id="461633"/>
    <lineage>
        <taxon>Eukaryota</taxon>
        <taxon>Viridiplantae</taxon>
        <taxon>Streptophyta</taxon>
        <taxon>Embryophyta</taxon>
        <taxon>Tracheophyta</taxon>
        <taxon>Spermatophyta</taxon>
        <taxon>Magnoliopsida</taxon>
        <taxon>Ranunculales</taxon>
        <taxon>Menispermaceae</taxon>
        <taxon>Menispermoideae</taxon>
        <taxon>Cissampelideae</taxon>
        <taxon>Stephania</taxon>
    </lineage>
</organism>
<dbReference type="EMBL" id="JBBNAE010000003">
    <property type="protein sequence ID" value="KAK9136527.1"/>
    <property type="molecule type" value="Genomic_DNA"/>
</dbReference>